<dbReference type="AlphaFoldDB" id="A0A5E4GG94"/>
<sequence length="112" mass="11129">MEGIVVGIPEGKFGNGGNVTLGIVGIVGKLGSGGSCVVGLGSDGWLVGKFGKVGCGSVGRGGKGGSVEAGLGNVGTAVCKRLRPATVTWMLDEHKITKIAKKQYLQEAIGSS</sequence>
<evidence type="ECO:0000313" key="1">
    <source>
        <dbReference type="EMBL" id="VVA38631.1"/>
    </source>
</evidence>
<keyword evidence="1" id="KW-0575">Peroxidase</keyword>
<keyword evidence="1" id="KW-0560">Oxidoreductase</keyword>
<name>A0A5E4GG94_PRUDU</name>
<dbReference type="Gramene" id="VVA38631">
    <property type="protein sequence ID" value="VVA38631"/>
    <property type="gene ID" value="Prudul26B030609"/>
</dbReference>
<gene>
    <name evidence="1" type="ORF">ALMOND_2B030609</name>
</gene>
<proteinExistence type="predicted"/>
<accession>A0A5E4GG94</accession>
<evidence type="ECO:0000313" key="2">
    <source>
        <dbReference type="Proteomes" id="UP000327085"/>
    </source>
</evidence>
<dbReference type="EMBL" id="CABIKO010000666">
    <property type="protein sequence ID" value="VVA38631.1"/>
    <property type="molecule type" value="Genomic_DNA"/>
</dbReference>
<dbReference type="OMA" id="FIVGWEC"/>
<dbReference type="InParanoid" id="A0A5E4GG94"/>
<reference evidence="2" key="1">
    <citation type="journal article" date="2020" name="Plant J.">
        <title>Transposons played a major role in the diversification between the closely related almond and peach genomes: results from the almond genome sequence.</title>
        <authorList>
            <person name="Alioto T."/>
            <person name="Alexiou K.G."/>
            <person name="Bardil A."/>
            <person name="Barteri F."/>
            <person name="Castanera R."/>
            <person name="Cruz F."/>
            <person name="Dhingra A."/>
            <person name="Duval H."/>
            <person name="Fernandez I Marti A."/>
            <person name="Frias L."/>
            <person name="Galan B."/>
            <person name="Garcia J.L."/>
            <person name="Howad W."/>
            <person name="Gomez-Garrido J."/>
            <person name="Gut M."/>
            <person name="Julca I."/>
            <person name="Morata J."/>
            <person name="Puigdomenech P."/>
            <person name="Ribeca P."/>
            <person name="Rubio Cabetas M.J."/>
            <person name="Vlasova A."/>
            <person name="Wirthensohn M."/>
            <person name="Garcia-Mas J."/>
            <person name="Gabaldon T."/>
            <person name="Casacuberta J.M."/>
            <person name="Arus P."/>
        </authorList>
    </citation>
    <scope>NUCLEOTIDE SEQUENCE [LARGE SCALE GENOMIC DNA]</scope>
    <source>
        <strain evidence="2">cv. Texas</strain>
    </source>
</reference>
<organism evidence="1 2">
    <name type="scientific">Prunus dulcis</name>
    <name type="common">Almond</name>
    <name type="synonym">Amygdalus dulcis</name>
    <dbReference type="NCBI Taxonomy" id="3755"/>
    <lineage>
        <taxon>Eukaryota</taxon>
        <taxon>Viridiplantae</taxon>
        <taxon>Streptophyta</taxon>
        <taxon>Embryophyta</taxon>
        <taxon>Tracheophyta</taxon>
        <taxon>Spermatophyta</taxon>
        <taxon>Magnoliopsida</taxon>
        <taxon>eudicotyledons</taxon>
        <taxon>Gunneridae</taxon>
        <taxon>Pentapetalae</taxon>
        <taxon>rosids</taxon>
        <taxon>fabids</taxon>
        <taxon>Rosales</taxon>
        <taxon>Rosaceae</taxon>
        <taxon>Amygdaloideae</taxon>
        <taxon>Amygdaleae</taxon>
        <taxon>Prunus</taxon>
    </lineage>
</organism>
<dbReference type="GO" id="GO:0004601">
    <property type="term" value="F:peroxidase activity"/>
    <property type="evidence" value="ECO:0007669"/>
    <property type="project" value="UniProtKB-KW"/>
</dbReference>
<protein>
    <submittedName>
        <fullName evidence="1">PREDICTED: peroxidase 2</fullName>
    </submittedName>
</protein>
<dbReference type="Proteomes" id="UP000327085">
    <property type="component" value="Chromosome 8"/>
</dbReference>